<keyword evidence="3" id="KW-0249">Electron transport</keyword>
<dbReference type="PROSITE" id="PS00202">
    <property type="entry name" value="RUBREDOXIN"/>
    <property type="match status" value="1"/>
</dbReference>
<evidence type="ECO:0000313" key="8">
    <source>
        <dbReference type="Proteomes" id="UP000279271"/>
    </source>
</evidence>
<dbReference type="GO" id="GO:0009507">
    <property type="term" value="C:chloroplast"/>
    <property type="evidence" value="ECO:0007669"/>
    <property type="project" value="TreeGrafter"/>
</dbReference>
<dbReference type="PRINTS" id="PR00163">
    <property type="entry name" value="RUBREDOXIN"/>
</dbReference>
<evidence type="ECO:0000256" key="2">
    <source>
        <dbReference type="ARBA" id="ARBA00022723"/>
    </source>
</evidence>
<feature type="domain" description="Rubredoxin-like" evidence="6">
    <location>
        <begin position="27"/>
        <end position="78"/>
    </location>
</feature>
<dbReference type="PROSITE" id="PS50903">
    <property type="entry name" value="RUBREDOXIN_LIKE"/>
    <property type="match status" value="1"/>
</dbReference>
<dbReference type="InterPro" id="IPR024935">
    <property type="entry name" value="Rubredoxin_dom"/>
</dbReference>
<reference evidence="8" key="1">
    <citation type="journal article" date="2018" name="Algal Res.">
        <title>Characterization of plant carbon substrate utilization by Auxenochlorella protothecoides.</title>
        <authorList>
            <person name="Vogler B.W."/>
            <person name="Starkenburg S.R."/>
            <person name="Sudasinghe N."/>
            <person name="Schambach J.Y."/>
            <person name="Rollin J.A."/>
            <person name="Pattathil S."/>
            <person name="Barry A.N."/>
        </authorList>
    </citation>
    <scope>NUCLEOTIDE SEQUENCE [LARGE SCALE GENOMIC DNA]</scope>
    <source>
        <strain evidence="8">UTEX 25</strain>
    </source>
</reference>
<evidence type="ECO:0000256" key="4">
    <source>
        <dbReference type="ARBA" id="ARBA00023004"/>
    </source>
</evidence>
<dbReference type="InterPro" id="IPR024934">
    <property type="entry name" value="Rubredoxin-like_dom"/>
</dbReference>
<evidence type="ECO:0000256" key="3">
    <source>
        <dbReference type="ARBA" id="ARBA00022982"/>
    </source>
</evidence>
<dbReference type="Proteomes" id="UP000279271">
    <property type="component" value="Unassembled WGS sequence"/>
</dbReference>
<keyword evidence="5" id="KW-1133">Transmembrane helix</keyword>
<dbReference type="PANTHER" id="PTHR47627:SF1">
    <property type="entry name" value="RUBREDOXIN-1-RELATED"/>
    <property type="match status" value="1"/>
</dbReference>
<accession>A0A3M7KSE0</accession>
<dbReference type="Pfam" id="PF00301">
    <property type="entry name" value="Rubredoxin"/>
    <property type="match status" value="1"/>
</dbReference>
<protein>
    <recommendedName>
        <fullName evidence="6">Rubredoxin-like domain-containing protein</fullName>
    </recommendedName>
</protein>
<evidence type="ECO:0000313" key="7">
    <source>
        <dbReference type="EMBL" id="RMZ52769.1"/>
    </source>
</evidence>
<dbReference type="InterPro" id="IPR050526">
    <property type="entry name" value="Rubredoxin_ET"/>
</dbReference>
<organism evidence="7 8">
    <name type="scientific">Auxenochlorella protothecoides</name>
    <name type="common">Green microalga</name>
    <name type="synonym">Chlorella protothecoides</name>
    <dbReference type="NCBI Taxonomy" id="3075"/>
    <lineage>
        <taxon>Eukaryota</taxon>
        <taxon>Viridiplantae</taxon>
        <taxon>Chlorophyta</taxon>
        <taxon>core chlorophytes</taxon>
        <taxon>Trebouxiophyceae</taxon>
        <taxon>Chlorellales</taxon>
        <taxon>Chlorellaceae</taxon>
        <taxon>Auxenochlorella</taxon>
    </lineage>
</organism>
<proteinExistence type="predicted"/>
<comment type="caution">
    <text evidence="7">The sequence shown here is derived from an EMBL/GenBank/DDBJ whole genome shotgun (WGS) entry which is preliminary data.</text>
</comment>
<dbReference type="CDD" id="cd00730">
    <property type="entry name" value="rubredoxin"/>
    <property type="match status" value="1"/>
</dbReference>
<dbReference type="EMBL" id="QOKY01000202">
    <property type="protein sequence ID" value="RMZ52769.1"/>
    <property type="molecule type" value="Genomic_DNA"/>
</dbReference>
<dbReference type="PANTHER" id="PTHR47627">
    <property type="entry name" value="RUBREDOXIN"/>
    <property type="match status" value="1"/>
</dbReference>
<evidence type="ECO:0000256" key="5">
    <source>
        <dbReference type="SAM" id="Phobius"/>
    </source>
</evidence>
<dbReference type="Gene3D" id="2.20.28.10">
    <property type="match status" value="1"/>
</dbReference>
<dbReference type="GO" id="GO:0009055">
    <property type="term" value="F:electron transfer activity"/>
    <property type="evidence" value="ECO:0007669"/>
    <property type="project" value="TreeGrafter"/>
</dbReference>
<evidence type="ECO:0000256" key="1">
    <source>
        <dbReference type="ARBA" id="ARBA00022448"/>
    </source>
</evidence>
<keyword evidence="1" id="KW-0813">Transport</keyword>
<dbReference type="GO" id="GO:0043448">
    <property type="term" value="P:alkane catabolic process"/>
    <property type="evidence" value="ECO:0007669"/>
    <property type="project" value="TreeGrafter"/>
</dbReference>
<dbReference type="InterPro" id="IPR018527">
    <property type="entry name" value="Rubredoxin_Fe_BS"/>
</dbReference>
<dbReference type="SUPFAM" id="SSF57802">
    <property type="entry name" value="Rubredoxin-like"/>
    <property type="match status" value="1"/>
</dbReference>
<keyword evidence="5" id="KW-0472">Membrane</keyword>
<keyword evidence="4" id="KW-0408">Iron</keyword>
<keyword evidence="2" id="KW-0479">Metal-binding</keyword>
<dbReference type="GO" id="GO:0005506">
    <property type="term" value="F:iron ion binding"/>
    <property type="evidence" value="ECO:0007669"/>
    <property type="project" value="InterPro"/>
</dbReference>
<dbReference type="AlphaFoldDB" id="A0A3M7KSE0"/>
<evidence type="ECO:0000259" key="6">
    <source>
        <dbReference type="PROSITE" id="PS50903"/>
    </source>
</evidence>
<sequence length="125" mass="13586">SAGSDAAQKQAEADRLRAAERFMTVGTGEAECKGCGYTYDPKNGDPDYPVSKGTQFQNLPDDWQCPVCGGQKDIFITKQKEVAGFAENQGYGLGANSMTGEQKSLTIFGSLLFFFVLFILGYFLN</sequence>
<keyword evidence="5" id="KW-0812">Transmembrane</keyword>
<feature type="non-terminal residue" evidence="7">
    <location>
        <position position="1"/>
    </location>
</feature>
<gene>
    <name evidence="7" type="ORF">APUTEX25_000888</name>
</gene>
<name>A0A3M7KSE0_AUXPR</name>
<feature type="transmembrane region" description="Helical" evidence="5">
    <location>
        <begin position="105"/>
        <end position="124"/>
    </location>
</feature>